<reference evidence="10" key="2">
    <citation type="submission" date="2025-08" db="UniProtKB">
        <authorList>
            <consortium name="RefSeq"/>
        </authorList>
    </citation>
    <scope>IDENTIFICATION</scope>
    <source>
        <tissue evidence="10">Blood</tissue>
    </source>
</reference>
<keyword evidence="5" id="KW-0378">Hydrolase</keyword>
<evidence type="ECO:0000256" key="2">
    <source>
        <dbReference type="ARBA" id="ARBA00022695"/>
    </source>
</evidence>
<dbReference type="CDD" id="cd09273">
    <property type="entry name" value="RNase_HI_RT_Bel"/>
    <property type="match status" value="1"/>
</dbReference>
<dbReference type="Pfam" id="PF00665">
    <property type="entry name" value="rve"/>
    <property type="match status" value="1"/>
</dbReference>
<evidence type="ECO:0000259" key="7">
    <source>
        <dbReference type="PROSITE" id="PS50879"/>
    </source>
</evidence>
<evidence type="ECO:0000256" key="1">
    <source>
        <dbReference type="ARBA" id="ARBA00022679"/>
    </source>
</evidence>
<dbReference type="InterPro" id="IPR036397">
    <property type="entry name" value="RNaseH_sf"/>
</dbReference>
<keyword evidence="2" id="KW-0548">Nucleotidyltransferase</keyword>
<dbReference type="RefSeq" id="XP_067145533.1">
    <property type="nucleotide sequence ID" value="XM_067289432.1"/>
</dbReference>
<dbReference type="Proteomes" id="UP001652627">
    <property type="component" value="Chromosome 1"/>
</dbReference>
<keyword evidence="9" id="KW-1185">Reference proteome</keyword>
<keyword evidence="4" id="KW-0255">Endonuclease</keyword>
<evidence type="ECO:0000256" key="4">
    <source>
        <dbReference type="ARBA" id="ARBA00022759"/>
    </source>
</evidence>
<dbReference type="GeneID" id="136990967"/>
<protein>
    <submittedName>
        <fullName evidence="10">Uncharacterized protein</fullName>
    </submittedName>
</protein>
<gene>
    <name evidence="10" type="primary">LOC136990967</name>
</gene>
<sequence>MTVYVPHEVELLMKQYAAQSLSPQRAHRYELIILHADNVTLKRCNILNPATLLPLPEDGEPHHSCEQVVVNLSKPREDLKDEPLGNPDLVLFTDGSSYYLDGRRHSGYAVTNLFEVLEANPLPPSINAQGAELIALTQAAKMGKNLRVNVYTDSKYAFGVCHATGMLWKERGFFTSSGKKIANGEEIRNLLESVQLPKEIAVIHCPAHTKNITEISKGNALADAAAKAAARQPLRECMVAVPMTDQSEWPNLIDPKTMYEEDYLAEEKRQWEKWEAKQDDDGIWTIGGKPILPKKYVITVARWFHDKAHGGAEAVANQVQKVWAAPGIYAAAKRITNSCPTCQKFSSSKPSSELGGRPWAYFPFQRLQVDYADMPAANGYKHLLVIVDQLSGWVEAFPTRKADSGGVVKALLKEIIPRYGVPEAIDSDRGAHFTANIIDQLYKSLGIGKNLHTPYHPQSSGQVERMNRTLKEKIAKVCTHTNLKWPEALNLALWDVRNAPQQPIGLTPAEILFGRHLAIPGTYIPAKTSLLDGDERLTQYVIGMQKRFENLKKYAQWYQSTPPEIQVHDIQPGDEVLVKVFLRKSKLEPK</sequence>
<evidence type="ECO:0000256" key="3">
    <source>
        <dbReference type="ARBA" id="ARBA00022722"/>
    </source>
</evidence>
<dbReference type="PANTHER" id="PTHR41694">
    <property type="entry name" value="ENDOGENOUS RETROVIRUS GROUP K MEMBER POL PROTEIN"/>
    <property type="match status" value="1"/>
</dbReference>
<keyword evidence="6" id="KW-0695">RNA-directed DNA polymerase</keyword>
<dbReference type="PROSITE" id="PS50994">
    <property type="entry name" value="INTEGRASE"/>
    <property type="match status" value="1"/>
</dbReference>
<dbReference type="PANTHER" id="PTHR41694:SF5">
    <property type="entry name" value="RIBONUCLEASE H"/>
    <property type="match status" value="1"/>
</dbReference>
<dbReference type="Gene3D" id="3.30.420.10">
    <property type="entry name" value="Ribonuclease H-like superfamily/Ribonuclease H"/>
    <property type="match status" value="2"/>
</dbReference>
<feature type="domain" description="RNase H type-1" evidence="7">
    <location>
        <begin position="85"/>
        <end position="231"/>
    </location>
</feature>
<dbReference type="InterPro" id="IPR001584">
    <property type="entry name" value="Integrase_cat-core"/>
</dbReference>
<dbReference type="SUPFAM" id="SSF53098">
    <property type="entry name" value="Ribonuclease H-like"/>
    <property type="match status" value="2"/>
</dbReference>
<organism evidence="9 10">
    <name type="scientific">Apteryx mantelli</name>
    <name type="common">North Island brown kiwi</name>
    <dbReference type="NCBI Taxonomy" id="2696672"/>
    <lineage>
        <taxon>Eukaryota</taxon>
        <taxon>Metazoa</taxon>
        <taxon>Chordata</taxon>
        <taxon>Craniata</taxon>
        <taxon>Vertebrata</taxon>
        <taxon>Euteleostomi</taxon>
        <taxon>Archelosauria</taxon>
        <taxon>Archosauria</taxon>
        <taxon>Dinosauria</taxon>
        <taxon>Saurischia</taxon>
        <taxon>Theropoda</taxon>
        <taxon>Coelurosauria</taxon>
        <taxon>Aves</taxon>
        <taxon>Palaeognathae</taxon>
        <taxon>Apterygiformes</taxon>
        <taxon>Apterygidae</taxon>
        <taxon>Apteryx</taxon>
    </lineage>
</organism>
<name>A0ABM4DYV6_9AVES</name>
<keyword evidence="1" id="KW-0808">Transferase</keyword>
<evidence type="ECO:0000256" key="5">
    <source>
        <dbReference type="ARBA" id="ARBA00022801"/>
    </source>
</evidence>
<dbReference type="Gene3D" id="1.10.340.70">
    <property type="match status" value="1"/>
</dbReference>
<reference evidence="9" key="1">
    <citation type="submission" date="2025-05" db="UniProtKB">
        <authorList>
            <consortium name="RefSeq"/>
        </authorList>
    </citation>
    <scope>NUCLEOTIDE SEQUENCE [LARGE SCALE GENOMIC DNA]</scope>
</reference>
<evidence type="ECO:0000259" key="8">
    <source>
        <dbReference type="PROSITE" id="PS50994"/>
    </source>
</evidence>
<evidence type="ECO:0000313" key="10">
    <source>
        <dbReference type="RefSeq" id="XP_067145533.1"/>
    </source>
</evidence>
<dbReference type="InterPro" id="IPR002156">
    <property type="entry name" value="RNaseH_domain"/>
</dbReference>
<dbReference type="Pfam" id="PF17921">
    <property type="entry name" value="Integrase_H2C2"/>
    <property type="match status" value="1"/>
</dbReference>
<proteinExistence type="predicted"/>
<dbReference type="PROSITE" id="PS50879">
    <property type="entry name" value="RNASE_H_1"/>
    <property type="match status" value="1"/>
</dbReference>
<feature type="domain" description="Integrase catalytic" evidence="8">
    <location>
        <begin position="354"/>
        <end position="516"/>
    </location>
</feature>
<evidence type="ECO:0000313" key="9">
    <source>
        <dbReference type="Proteomes" id="UP001652627"/>
    </source>
</evidence>
<accession>A0ABM4DYV6</accession>
<evidence type="ECO:0000256" key="6">
    <source>
        <dbReference type="ARBA" id="ARBA00022918"/>
    </source>
</evidence>
<dbReference type="Pfam" id="PF00075">
    <property type="entry name" value="RNase_H"/>
    <property type="match status" value="1"/>
</dbReference>
<dbReference type="InterPro" id="IPR041588">
    <property type="entry name" value="Integrase_H2C2"/>
</dbReference>
<dbReference type="InterPro" id="IPR012337">
    <property type="entry name" value="RNaseH-like_sf"/>
</dbReference>
<keyword evidence="3" id="KW-0540">Nuclease</keyword>